<evidence type="ECO:0000256" key="4">
    <source>
        <dbReference type="ARBA" id="ARBA00023125"/>
    </source>
</evidence>
<keyword evidence="8" id="KW-1185">Reference proteome</keyword>
<dbReference type="GO" id="GO:0000428">
    <property type="term" value="C:DNA-directed RNA polymerase complex"/>
    <property type="evidence" value="ECO:0007669"/>
    <property type="project" value="UniProtKB-KW"/>
</dbReference>
<feature type="domain" description="RNA polymerase sigma factor 70 region 4 type 2" evidence="6">
    <location>
        <begin position="85"/>
        <end position="134"/>
    </location>
</feature>
<dbReference type="InterPro" id="IPR039425">
    <property type="entry name" value="RNA_pol_sigma-70-like"/>
</dbReference>
<dbReference type="PANTHER" id="PTHR43133">
    <property type="entry name" value="RNA POLYMERASE ECF-TYPE SIGMA FACTO"/>
    <property type="match status" value="1"/>
</dbReference>
<keyword evidence="5" id="KW-0804">Transcription</keyword>
<name>A0A1H3EAI8_9PSEU</name>
<dbReference type="InterPro" id="IPR013324">
    <property type="entry name" value="RNA_pol_sigma_r3/r4-like"/>
</dbReference>
<keyword evidence="7" id="KW-0240">DNA-directed RNA polymerase</keyword>
<evidence type="ECO:0000313" key="8">
    <source>
        <dbReference type="Proteomes" id="UP000199515"/>
    </source>
</evidence>
<evidence type="ECO:0000256" key="5">
    <source>
        <dbReference type="ARBA" id="ARBA00023163"/>
    </source>
</evidence>
<evidence type="ECO:0000256" key="3">
    <source>
        <dbReference type="ARBA" id="ARBA00023082"/>
    </source>
</evidence>
<keyword evidence="4" id="KW-0238">DNA-binding</keyword>
<organism evidence="7 8">
    <name type="scientific">Amycolatopsis xylanica</name>
    <dbReference type="NCBI Taxonomy" id="589385"/>
    <lineage>
        <taxon>Bacteria</taxon>
        <taxon>Bacillati</taxon>
        <taxon>Actinomycetota</taxon>
        <taxon>Actinomycetes</taxon>
        <taxon>Pseudonocardiales</taxon>
        <taxon>Pseudonocardiaceae</taxon>
        <taxon>Amycolatopsis</taxon>
    </lineage>
</organism>
<dbReference type="Proteomes" id="UP000199515">
    <property type="component" value="Unassembled WGS sequence"/>
</dbReference>
<dbReference type="STRING" id="589385.SAMN05421504_103726"/>
<dbReference type="InterPro" id="IPR013249">
    <property type="entry name" value="RNA_pol_sigma70_r4_t2"/>
</dbReference>
<keyword evidence="2" id="KW-0805">Transcription regulation</keyword>
<sequence length="143" mass="15977">MKGKDDFSEFFAARAQRYRRLAYALTGDWPAADTLVETMFVRLHSRWRKVRPATADEHARKLLLDAYFSKRHQAKPPDQAAPGMDRVLAGLAPRQRAMVVLHFLEDLPVPEVAALAGVPVRTAETQIADAVAALRDSVQPSKE</sequence>
<dbReference type="OrthoDB" id="3783006at2"/>
<evidence type="ECO:0000256" key="2">
    <source>
        <dbReference type="ARBA" id="ARBA00023015"/>
    </source>
</evidence>
<evidence type="ECO:0000259" key="6">
    <source>
        <dbReference type="Pfam" id="PF08281"/>
    </source>
</evidence>
<dbReference type="PANTHER" id="PTHR43133:SF8">
    <property type="entry name" value="RNA POLYMERASE SIGMA FACTOR HI_1459-RELATED"/>
    <property type="match status" value="1"/>
</dbReference>
<accession>A0A1H3EAI8</accession>
<dbReference type="Gene3D" id="1.20.140.160">
    <property type="match status" value="1"/>
</dbReference>
<keyword evidence="3" id="KW-0731">Sigma factor</keyword>
<reference evidence="7 8" key="1">
    <citation type="submission" date="2016-10" db="EMBL/GenBank/DDBJ databases">
        <authorList>
            <person name="de Groot N.N."/>
        </authorList>
    </citation>
    <scope>NUCLEOTIDE SEQUENCE [LARGE SCALE GENOMIC DNA]</scope>
    <source>
        <strain evidence="7 8">CPCC 202699</strain>
    </source>
</reference>
<dbReference type="RefSeq" id="WP_091289800.1">
    <property type="nucleotide sequence ID" value="NZ_FNON01000003.1"/>
</dbReference>
<dbReference type="AlphaFoldDB" id="A0A1H3EAI8"/>
<dbReference type="GO" id="GO:0003677">
    <property type="term" value="F:DNA binding"/>
    <property type="evidence" value="ECO:0007669"/>
    <property type="project" value="UniProtKB-KW"/>
</dbReference>
<comment type="similarity">
    <text evidence="1">Belongs to the sigma-70 factor family. ECF subfamily.</text>
</comment>
<dbReference type="GO" id="GO:0006352">
    <property type="term" value="P:DNA-templated transcription initiation"/>
    <property type="evidence" value="ECO:0007669"/>
    <property type="project" value="InterPro"/>
</dbReference>
<gene>
    <name evidence="7" type="ORF">SAMN05421504_103726</name>
</gene>
<dbReference type="SUPFAM" id="SSF88659">
    <property type="entry name" value="Sigma3 and sigma4 domains of RNA polymerase sigma factors"/>
    <property type="match status" value="1"/>
</dbReference>
<dbReference type="Pfam" id="PF08281">
    <property type="entry name" value="Sigma70_r4_2"/>
    <property type="match status" value="1"/>
</dbReference>
<protein>
    <submittedName>
        <fullName evidence="7">DNA-directed RNA polymerase specialized sigma subunit, sigma24 family</fullName>
    </submittedName>
</protein>
<proteinExistence type="inferred from homology"/>
<evidence type="ECO:0000313" key="7">
    <source>
        <dbReference type="EMBL" id="SDX75726.1"/>
    </source>
</evidence>
<evidence type="ECO:0000256" key="1">
    <source>
        <dbReference type="ARBA" id="ARBA00010641"/>
    </source>
</evidence>
<dbReference type="EMBL" id="FNON01000003">
    <property type="protein sequence ID" value="SDX75726.1"/>
    <property type="molecule type" value="Genomic_DNA"/>
</dbReference>
<dbReference type="GO" id="GO:0016987">
    <property type="term" value="F:sigma factor activity"/>
    <property type="evidence" value="ECO:0007669"/>
    <property type="project" value="UniProtKB-KW"/>
</dbReference>